<feature type="region of interest" description="Disordered" evidence="7">
    <location>
        <begin position="240"/>
        <end position="279"/>
    </location>
</feature>
<evidence type="ECO:0000256" key="2">
    <source>
        <dbReference type="ARBA" id="ARBA00022692"/>
    </source>
</evidence>
<evidence type="ECO:0000256" key="7">
    <source>
        <dbReference type="SAM" id="MobiDB-lite"/>
    </source>
</evidence>
<evidence type="ECO:0000256" key="3">
    <source>
        <dbReference type="ARBA" id="ARBA00022729"/>
    </source>
</evidence>
<dbReference type="GO" id="GO:0000139">
    <property type="term" value="C:Golgi membrane"/>
    <property type="evidence" value="ECO:0007669"/>
    <property type="project" value="TreeGrafter"/>
</dbReference>
<dbReference type="InterPro" id="IPR013320">
    <property type="entry name" value="ConA-like_dom_sf"/>
</dbReference>
<organism evidence="11 12">
    <name type="scientific">Aulographum hederae CBS 113979</name>
    <dbReference type="NCBI Taxonomy" id="1176131"/>
    <lineage>
        <taxon>Eukaryota</taxon>
        <taxon>Fungi</taxon>
        <taxon>Dikarya</taxon>
        <taxon>Ascomycota</taxon>
        <taxon>Pezizomycotina</taxon>
        <taxon>Dothideomycetes</taxon>
        <taxon>Pleosporomycetidae</taxon>
        <taxon>Aulographales</taxon>
        <taxon>Aulographaceae</taxon>
    </lineage>
</organism>
<dbReference type="PANTHER" id="PTHR12223:SF28">
    <property type="entry name" value="LECTIN, MANNOSE BINDING 1 LIKE"/>
    <property type="match status" value="1"/>
</dbReference>
<accession>A0A6G1GYH2</accession>
<keyword evidence="12" id="KW-1185">Reference proteome</keyword>
<keyword evidence="11" id="KW-0430">Lectin</keyword>
<gene>
    <name evidence="11" type="ORF">K402DRAFT_404977</name>
</gene>
<dbReference type="AlphaFoldDB" id="A0A6G1GYH2"/>
<dbReference type="GO" id="GO:0005793">
    <property type="term" value="C:endoplasmic reticulum-Golgi intermediate compartment"/>
    <property type="evidence" value="ECO:0007669"/>
    <property type="project" value="TreeGrafter"/>
</dbReference>
<dbReference type="PROSITE" id="PS51328">
    <property type="entry name" value="L_LECTIN_LIKE"/>
    <property type="match status" value="1"/>
</dbReference>
<keyword evidence="4 8" id="KW-1133">Transmembrane helix</keyword>
<dbReference type="GO" id="GO:0005537">
    <property type="term" value="F:D-mannose binding"/>
    <property type="evidence" value="ECO:0007669"/>
    <property type="project" value="TreeGrafter"/>
</dbReference>
<evidence type="ECO:0000259" key="10">
    <source>
        <dbReference type="PROSITE" id="PS51328"/>
    </source>
</evidence>
<dbReference type="InterPro" id="IPR051136">
    <property type="entry name" value="Intracellular_Lectin-GPT"/>
</dbReference>
<proteinExistence type="predicted"/>
<keyword evidence="5 8" id="KW-0472">Membrane</keyword>
<evidence type="ECO:0000313" key="12">
    <source>
        <dbReference type="Proteomes" id="UP000800041"/>
    </source>
</evidence>
<dbReference type="GO" id="GO:0005789">
    <property type="term" value="C:endoplasmic reticulum membrane"/>
    <property type="evidence" value="ECO:0007669"/>
    <property type="project" value="TreeGrafter"/>
</dbReference>
<dbReference type="InterPro" id="IPR005052">
    <property type="entry name" value="Lectin_leg"/>
</dbReference>
<protein>
    <submittedName>
        <fullName evidence="11">Putative lectin family integral membrane protein</fullName>
    </submittedName>
</protein>
<evidence type="ECO:0000256" key="8">
    <source>
        <dbReference type="SAM" id="Phobius"/>
    </source>
</evidence>
<sequence>MYIVTGAVLALGWTASVSSYTAPTVVDQLSFGNRGKLSDDGHSIPGWHISGEGHTPQLVSDRIVLTPPYPGNKRGAVWASQPIDHDQWEMEIDFRASGPDRGSGNMQVWYAFDGESRIGMSSIYTIGQFEGLVLVIDQYAGHGGSVRGFLNDGTKSFKDHHHVDSLAFGQCTYSYRNKGHFAKLLVKQTHEVFEVTIDGHPCFKTHKVRLPTGYSIGVTAASAENPDSFEVSKFLVHDHEWAKDPPKNTHNPAQHREEHRDPHKQPPPPPVHDAPSVPASSIKGTEAQFADLHDRISDLQNQLTHIVHDITALKQEQTENHEEVIHRILMDHDMVDDIHHIIHDLEANVKAIKDDVEGKDYKQHLERLHAIVAESHASMMNSMPNTVAGLVTERSRMGFFVFIIIAFQAIFGASYIVYKRRLKNSHQKYL</sequence>
<dbReference type="GO" id="GO:0006888">
    <property type="term" value="P:endoplasmic reticulum to Golgi vesicle-mediated transport"/>
    <property type="evidence" value="ECO:0007669"/>
    <property type="project" value="TreeGrafter"/>
</dbReference>
<dbReference type="EMBL" id="ML977160">
    <property type="protein sequence ID" value="KAF1985864.1"/>
    <property type="molecule type" value="Genomic_DNA"/>
</dbReference>
<name>A0A6G1GYH2_9PEZI</name>
<feature type="domain" description="L-type lectin-like" evidence="10">
    <location>
        <begin position="12"/>
        <end position="239"/>
    </location>
</feature>
<dbReference type="SUPFAM" id="SSF49899">
    <property type="entry name" value="Concanavalin A-like lectins/glucanases"/>
    <property type="match status" value="1"/>
</dbReference>
<feature type="transmembrane region" description="Helical" evidence="8">
    <location>
        <begin position="397"/>
        <end position="418"/>
    </location>
</feature>
<evidence type="ECO:0000256" key="5">
    <source>
        <dbReference type="ARBA" id="ARBA00023136"/>
    </source>
</evidence>
<feature type="signal peptide" evidence="9">
    <location>
        <begin position="1"/>
        <end position="19"/>
    </location>
</feature>
<reference evidence="11" key="1">
    <citation type="journal article" date="2020" name="Stud. Mycol.">
        <title>101 Dothideomycetes genomes: a test case for predicting lifestyles and emergence of pathogens.</title>
        <authorList>
            <person name="Haridas S."/>
            <person name="Albert R."/>
            <person name="Binder M."/>
            <person name="Bloem J."/>
            <person name="Labutti K."/>
            <person name="Salamov A."/>
            <person name="Andreopoulos B."/>
            <person name="Baker S."/>
            <person name="Barry K."/>
            <person name="Bills G."/>
            <person name="Bluhm B."/>
            <person name="Cannon C."/>
            <person name="Castanera R."/>
            <person name="Culley D."/>
            <person name="Daum C."/>
            <person name="Ezra D."/>
            <person name="Gonzalez J."/>
            <person name="Henrissat B."/>
            <person name="Kuo A."/>
            <person name="Liang C."/>
            <person name="Lipzen A."/>
            <person name="Lutzoni F."/>
            <person name="Magnuson J."/>
            <person name="Mondo S."/>
            <person name="Nolan M."/>
            <person name="Ohm R."/>
            <person name="Pangilinan J."/>
            <person name="Park H.-J."/>
            <person name="Ramirez L."/>
            <person name="Alfaro M."/>
            <person name="Sun H."/>
            <person name="Tritt A."/>
            <person name="Yoshinaga Y."/>
            <person name="Zwiers L.-H."/>
            <person name="Turgeon B."/>
            <person name="Goodwin S."/>
            <person name="Spatafora J."/>
            <person name="Crous P."/>
            <person name="Grigoriev I."/>
        </authorList>
    </citation>
    <scope>NUCLEOTIDE SEQUENCE</scope>
    <source>
        <strain evidence="11">CBS 113979</strain>
    </source>
</reference>
<evidence type="ECO:0000256" key="6">
    <source>
        <dbReference type="SAM" id="Coils"/>
    </source>
</evidence>
<dbReference type="Pfam" id="PF03388">
    <property type="entry name" value="Lectin_leg-like"/>
    <property type="match status" value="1"/>
</dbReference>
<evidence type="ECO:0000256" key="4">
    <source>
        <dbReference type="ARBA" id="ARBA00022989"/>
    </source>
</evidence>
<keyword evidence="6" id="KW-0175">Coiled coil</keyword>
<dbReference type="GO" id="GO:0030134">
    <property type="term" value="C:COPII-coated ER to Golgi transport vesicle"/>
    <property type="evidence" value="ECO:0007669"/>
    <property type="project" value="TreeGrafter"/>
</dbReference>
<dbReference type="CDD" id="cd06903">
    <property type="entry name" value="lectin_EMP46_EMP47"/>
    <property type="match status" value="1"/>
</dbReference>
<evidence type="ECO:0000256" key="1">
    <source>
        <dbReference type="ARBA" id="ARBA00004479"/>
    </source>
</evidence>
<evidence type="ECO:0000256" key="9">
    <source>
        <dbReference type="SAM" id="SignalP"/>
    </source>
</evidence>
<keyword evidence="2 8" id="KW-0812">Transmembrane</keyword>
<feature type="compositionally biased region" description="Basic and acidic residues" evidence="7">
    <location>
        <begin position="254"/>
        <end position="264"/>
    </location>
</feature>
<comment type="subcellular location">
    <subcellularLocation>
        <location evidence="1">Membrane</location>
        <topology evidence="1">Single-pass type I membrane protein</topology>
    </subcellularLocation>
</comment>
<keyword evidence="3 9" id="KW-0732">Signal</keyword>
<evidence type="ECO:0000313" key="11">
    <source>
        <dbReference type="EMBL" id="KAF1985864.1"/>
    </source>
</evidence>
<dbReference type="Gene3D" id="2.60.120.200">
    <property type="match status" value="1"/>
</dbReference>
<feature type="coiled-coil region" evidence="6">
    <location>
        <begin position="282"/>
        <end position="316"/>
    </location>
</feature>
<dbReference type="InterPro" id="IPR035661">
    <property type="entry name" value="EMP46/EMP47_N"/>
</dbReference>
<dbReference type="PANTHER" id="PTHR12223">
    <property type="entry name" value="VESICULAR MANNOSE-BINDING LECTIN"/>
    <property type="match status" value="1"/>
</dbReference>
<dbReference type="Proteomes" id="UP000800041">
    <property type="component" value="Unassembled WGS sequence"/>
</dbReference>
<feature type="chain" id="PRO_5026022922" evidence="9">
    <location>
        <begin position="20"/>
        <end position="430"/>
    </location>
</feature>
<dbReference type="OrthoDB" id="10265193at2759"/>